<dbReference type="SUPFAM" id="SSF48452">
    <property type="entry name" value="TPR-like"/>
    <property type="match status" value="1"/>
</dbReference>
<evidence type="ECO:0000313" key="4">
    <source>
        <dbReference type="Proteomes" id="UP000215214"/>
    </source>
</evidence>
<dbReference type="InterPro" id="IPR011990">
    <property type="entry name" value="TPR-like_helical_dom_sf"/>
</dbReference>
<sequence>MTKTKTFYKISKKYFFLILLISISFSSCKNETQKNNTLITKEIENYMKQTIENHEIPGLAVAIIQDNKTLYKNYFGSSTIEKKEPIKSSSIFPLYSTTKLITSVAIFQLIEQEKLNLNDTISKYLKNLPEQWNSIQIKHLLSHSSGIPDYVKYSSDLSNEEMIKRLAEDEMEFAKGNEYRYNQTNFWLLAQIIEKITDKTYEDFVIKNQFNSNANSLIFSSNTSEVFPNKVPVYSYNRKKKKFEIPTFINGKRAHAANGINITLENIVTWNLQLDANKLLKPNTKSLMWSPFNFTNGTDNFLSGWSITHVNDIPSYGFSGGNVSAIRKFPNQNTTIILLTNGYKIPAYDIIINDLARITIPELKSKNYALEENVVELIGNKKYKQALDTFKKLKTENAKLNFFNLKMAVNTSGNIALNNNDFINAMEAFKINSKIYPEWWVSYAGMAESYENLNEKSNAVLNYEKAILLNKSYTNYNTFMKSRVTEIKNN</sequence>
<feature type="chain" id="PRO_5012534207" evidence="1">
    <location>
        <begin position="30"/>
        <end position="490"/>
    </location>
</feature>
<protein>
    <submittedName>
        <fullName evidence="3">Beta-lactamase</fullName>
    </submittedName>
</protein>
<evidence type="ECO:0000259" key="2">
    <source>
        <dbReference type="Pfam" id="PF00144"/>
    </source>
</evidence>
<dbReference type="SUPFAM" id="SSF56601">
    <property type="entry name" value="beta-lactamase/transpeptidase-like"/>
    <property type="match status" value="1"/>
</dbReference>
<evidence type="ECO:0000256" key="1">
    <source>
        <dbReference type="SAM" id="SignalP"/>
    </source>
</evidence>
<dbReference type="Gene3D" id="1.25.40.10">
    <property type="entry name" value="Tetratricopeptide repeat domain"/>
    <property type="match status" value="1"/>
</dbReference>
<accession>A0A238U6H4</accession>
<dbReference type="InterPro" id="IPR050491">
    <property type="entry name" value="AmpC-like"/>
</dbReference>
<dbReference type="Gene3D" id="3.40.710.10">
    <property type="entry name" value="DD-peptidase/beta-lactamase superfamily"/>
    <property type="match status" value="1"/>
</dbReference>
<dbReference type="Proteomes" id="UP000215214">
    <property type="component" value="Chromosome TJEJU"/>
</dbReference>
<name>A0A238U6H4_9FLAO</name>
<dbReference type="Pfam" id="PF00144">
    <property type="entry name" value="Beta-lactamase"/>
    <property type="match status" value="1"/>
</dbReference>
<proteinExistence type="predicted"/>
<evidence type="ECO:0000313" key="3">
    <source>
        <dbReference type="EMBL" id="SNR14702.1"/>
    </source>
</evidence>
<feature type="domain" description="Beta-lactamase-related" evidence="2">
    <location>
        <begin position="44"/>
        <end position="350"/>
    </location>
</feature>
<dbReference type="AlphaFoldDB" id="A0A238U6H4"/>
<gene>
    <name evidence="3" type="ORF">TJEJU_0941</name>
</gene>
<keyword evidence="4" id="KW-1185">Reference proteome</keyword>
<dbReference type="InterPro" id="IPR001466">
    <property type="entry name" value="Beta-lactam-related"/>
</dbReference>
<dbReference type="PANTHER" id="PTHR46825:SF9">
    <property type="entry name" value="BETA-LACTAMASE-RELATED DOMAIN-CONTAINING PROTEIN"/>
    <property type="match status" value="1"/>
</dbReference>
<dbReference type="PROSITE" id="PS51257">
    <property type="entry name" value="PROKAR_LIPOPROTEIN"/>
    <property type="match status" value="1"/>
</dbReference>
<dbReference type="KEGG" id="tje:TJEJU_0941"/>
<keyword evidence="1" id="KW-0732">Signal</keyword>
<dbReference type="EMBL" id="LT899436">
    <property type="protein sequence ID" value="SNR14702.1"/>
    <property type="molecule type" value="Genomic_DNA"/>
</dbReference>
<reference evidence="3 4" key="1">
    <citation type="submission" date="2017-07" db="EMBL/GenBank/DDBJ databases">
        <authorList>
            <person name="Sun Z.S."/>
            <person name="Albrecht U."/>
            <person name="Echele G."/>
            <person name="Lee C.C."/>
        </authorList>
    </citation>
    <scope>NUCLEOTIDE SEQUENCE [LARGE SCALE GENOMIC DNA]</scope>
    <source>
        <strain evidence="4">type strain: KCTC 22618</strain>
    </source>
</reference>
<organism evidence="3 4">
    <name type="scientific">Tenacibaculum jejuense</name>
    <dbReference type="NCBI Taxonomy" id="584609"/>
    <lineage>
        <taxon>Bacteria</taxon>
        <taxon>Pseudomonadati</taxon>
        <taxon>Bacteroidota</taxon>
        <taxon>Flavobacteriia</taxon>
        <taxon>Flavobacteriales</taxon>
        <taxon>Flavobacteriaceae</taxon>
        <taxon>Tenacibaculum</taxon>
    </lineage>
</organism>
<dbReference type="PANTHER" id="PTHR46825">
    <property type="entry name" value="D-ALANYL-D-ALANINE-CARBOXYPEPTIDASE/ENDOPEPTIDASE AMPH"/>
    <property type="match status" value="1"/>
</dbReference>
<feature type="signal peptide" evidence="1">
    <location>
        <begin position="1"/>
        <end position="29"/>
    </location>
</feature>
<dbReference type="InterPro" id="IPR012338">
    <property type="entry name" value="Beta-lactam/transpept-like"/>
</dbReference>